<keyword evidence="2 4" id="KW-0560">Oxidoreductase</keyword>
<dbReference type="PANTHER" id="PTHR43734:SF7">
    <property type="entry name" value="4,4'-DIAPONEUROSPORENE OXYGENASE"/>
    <property type="match status" value="1"/>
</dbReference>
<evidence type="ECO:0000313" key="4">
    <source>
        <dbReference type="EMBL" id="QDV08082.1"/>
    </source>
</evidence>
<dbReference type="GO" id="GO:0016491">
    <property type="term" value="F:oxidoreductase activity"/>
    <property type="evidence" value="ECO:0007669"/>
    <property type="project" value="UniProtKB-KW"/>
</dbReference>
<name>A0A518EVF7_9BACT</name>
<organism evidence="4 5">
    <name type="scientific">Saltatorellus ferox</name>
    <dbReference type="NCBI Taxonomy" id="2528018"/>
    <lineage>
        <taxon>Bacteria</taxon>
        <taxon>Pseudomonadati</taxon>
        <taxon>Planctomycetota</taxon>
        <taxon>Planctomycetia</taxon>
        <taxon>Planctomycetia incertae sedis</taxon>
        <taxon>Saltatorellus</taxon>
    </lineage>
</organism>
<dbReference type="RefSeq" id="WP_419190323.1">
    <property type="nucleotide sequence ID" value="NZ_CP036434.1"/>
</dbReference>
<reference evidence="4 5" key="1">
    <citation type="submission" date="2019-02" db="EMBL/GenBank/DDBJ databases">
        <title>Deep-cultivation of Planctomycetes and their phenomic and genomic characterization uncovers novel biology.</title>
        <authorList>
            <person name="Wiegand S."/>
            <person name="Jogler M."/>
            <person name="Boedeker C."/>
            <person name="Pinto D."/>
            <person name="Vollmers J."/>
            <person name="Rivas-Marin E."/>
            <person name="Kohn T."/>
            <person name="Peeters S.H."/>
            <person name="Heuer A."/>
            <person name="Rast P."/>
            <person name="Oberbeckmann S."/>
            <person name="Bunk B."/>
            <person name="Jeske O."/>
            <person name="Meyerdierks A."/>
            <person name="Storesund J.E."/>
            <person name="Kallscheuer N."/>
            <person name="Luecker S."/>
            <person name="Lage O.M."/>
            <person name="Pohl T."/>
            <person name="Merkel B.J."/>
            <person name="Hornburger P."/>
            <person name="Mueller R.-W."/>
            <person name="Bruemmer F."/>
            <person name="Labrenz M."/>
            <person name="Spormann A.M."/>
            <person name="Op den Camp H."/>
            <person name="Overmann J."/>
            <person name="Amann R."/>
            <person name="Jetten M.S.M."/>
            <person name="Mascher T."/>
            <person name="Medema M.H."/>
            <person name="Devos D.P."/>
            <person name="Kaster A.-K."/>
            <person name="Ovreas L."/>
            <person name="Rohde M."/>
            <person name="Galperin M.Y."/>
            <person name="Jogler C."/>
        </authorList>
    </citation>
    <scope>NUCLEOTIDE SEQUENCE [LARGE SCALE GENOMIC DNA]</scope>
    <source>
        <strain evidence="4 5">Poly30</strain>
    </source>
</reference>
<dbReference type="EMBL" id="CP036434">
    <property type="protein sequence ID" value="QDV08082.1"/>
    <property type="molecule type" value="Genomic_DNA"/>
</dbReference>
<evidence type="ECO:0000256" key="2">
    <source>
        <dbReference type="ARBA" id="ARBA00023002"/>
    </source>
</evidence>
<accession>A0A518EVF7</accession>
<proteinExistence type="inferred from homology"/>
<gene>
    <name evidence="4" type="primary">crtI_2</name>
    <name evidence="4" type="ORF">Poly30_36180</name>
</gene>
<evidence type="ECO:0000313" key="5">
    <source>
        <dbReference type="Proteomes" id="UP000320390"/>
    </source>
</evidence>
<evidence type="ECO:0000259" key="3">
    <source>
        <dbReference type="Pfam" id="PF01593"/>
    </source>
</evidence>
<dbReference type="EC" id="1.3.99.28" evidence="4"/>
<sequence>MPEHDYDTIVIGAGMSGLAAGIRLAQFDARVVVLDRHYLWGGLNSFYKQKGRRFDVGLHALTNYVPKGTKGRPLTRILRQLRIPYEALALGQQNGSRVDFPGVSLRWTNEFEVLRGEVADRFPSEIDGFDRLAKDLAGYPDLVEEDGPPRMARDELAAYLGDRTLVEMLLLPLLYYGSPTPNDVEWSSFVILFKSLYEEGFARPEGGVRRILDLLRDRFKELGGELRMRAGVQEILVNAKGETEGVRLDDGTELRAPTVISSAGYVETMAMTPAASAVSKADVGPLTFVEYLTVLDRRPTDLGHDDTIVFFNTEDRLVYGPPAPGEPVDLRSGVICCPDNYASAEPLPEGLFRLTLLARHDEWTGYGEEEYQARKDAIWKEAHAVAAPFSFDARPHAVHVDGFTPRTIQKYTGHLGGAVYGSPNKQRSGRTSIDGLFLCGTDQGYLGIVGAMLSGIAMANQHGLTRV</sequence>
<dbReference type="AlphaFoldDB" id="A0A518EVF7"/>
<protein>
    <submittedName>
        <fullName evidence="4">Phytoene desaturase (Neurosporene-forming)</fullName>
        <ecNumber evidence="4">1.3.99.28</ecNumber>
    </submittedName>
</protein>
<dbReference type="Proteomes" id="UP000320390">
    <property type="component" value="Chromosome"/>
</dbReference>
<keyword evidence="5" id="KW-1185">Reference proteome</keyword>
<dbReference type="Gene3D" id="3.50.50.60">
    <property type="entry name" value="FAD/NAD(P)-binding domain"/>
    <property type="match status" value="2"/>
</dbReference>
<dbReference type="InterPro" id="IPR036188">
    <property type="entry name" value="FAD/NAD-bd_sf"/>
</dbReference>
<evidence type="ECO:0000256" key="1">
    <source>
        <dbReference type="ARBA" id="ARBA00006046"/>
    </source>
</evidence>
<comment type="similarity">
    <text evidence="1">Belongs to the carotenoid/retinoid oxidoreductase family.</text>
</comment>
<dbReference type="SUPFAM" id="SSF51905">
    <property type="entry name" value="FAD/NAD(P)-binding domain"/>
    <property type="match status" value="1"/>
</dbReference>
<dbReference type="InterPro" id="IPR002937">
    <property type="entry name" value="Amino_oxidase"/>
</dbReference>
<dbReference type="PANTHER" id="PTHR43734">
    <property type="entry name" value="PHYTOENE DESATURASE"/>
    <property type="match status" value="1"/>
</dbReference>
<feature type="domain" description="Amine oxidase" evidence="3">
    <location>
        <begin position="15"/>
        <end position="460"/>
    </location>
</feature>
<dbReference type="Pfam" id="PF01593">
    <property type="entry name" value="Amino_oxidase"/>
    <property type="match status" value="1"/>
</dbReference>